<keyword evidence="4" id="KW-1185">Reference proteome</keyword>
<comment type="similarity">
    <text evidence="1">Belongs to the ROK (NagC/XylR) family.</text>
</comment>
<accession>A0ABY4IGJ4</accession>
<dbReference type="PANTHER" id="PTHR18964:SF149">
    <property type="entry name" value="BIFUNCTIONAL UDP-N-ACETYLGLUCOSAMINE 2-EPIMERASE_N-ACETYLMANNOSAMINE KINASE"/>
    <property type="match status" value="1"/>
</dbReference>
<feature type="region of interest" description="Disordered" evidence="2">
    <location>
        <begin position="283"/>
        <end position="321"/>
    </location>
</feature>
<dbReference type="InterPro" id="IPR000600">
    <property type="entry name" value="ROK"/>
</dbReference>
<evidence type="ECO:0000313" key="3">
    <source>
        <dbReference type="EMBL" id="UPL10760.1"/>
    </source>
</evidence>
<proteinExistence type="inferred from homology"/>
<dbReference type="Gene3D" id="3.30.420.40">
    <property type="match status" value="2"/>
</dbReference>
<dbReference type="Proteomes" id="UP000831467">
    <property type="component" value="Chromosome"/>
</dbReference>
<gene>
    <name evidence="3" type="ORF">KV394_06405</name>
</gene>
<dbReference type="EMBL" id="CP078076">
    <property type="protein sequence ID" value="UPL10760.1"/>
    <property type="molecule type" value="Genomic_DNA"/>
</dbReference>
<reference evidence="3 4" key="1">
    <citation type="submission" date="2021-06" db="EMBL/GenBank/DDBJ databases">
        <title>Genome-based taxonomic framework of Microbacterium strains isolated from marine environment, the description of four new species and reclassification of four preexisting species.</title>
        <authorList>
            <person name="Lee S.D."/>
            <person name="Kim S.-M."/>
            <person name="Byeon Y.-S."/>
            <person name="Yang H.L."/>
            <person name="Kim I.S."/>
        </authorList>
    </citation>
    <scope>NUCLEOTIDE SEQUENCE [LARGE SCALE GENOMIC DNA]</scope>
    <source>
        <strain evidence="3 4">SSW1-51</strain>
    </source>
</reference>
<evidence type="ECO:0000256" key="2">
    <source>
        <dbReference type="SAM" id="MobiDB-lite"/>
    </source>
</evidence>
<sequence>MELCIDFGGTEIKLAVIDGDRVLASNRLPVRGTAADLADAALDARRLLSELGAEADAVGIAVPGVVDPATGRMRHANAKYDFLRDFDLGTWARAEFGLPAVVENDARAALIGETSAGSALGERDAVLVTLGTGIGTAALLDGVALRGRTGHAGILGGHLTVDLDGPTCPCGNIGCGEALASTRALPAGVSMTEVFTTDAHPELRDRFLHVWGAVVTSLVHSYDPAVVILSGGILRAGAAISTPVDEYLRARLWPSLTPPRLVVPPEPELSVARGLSVLARDAAASATAASSAPSNPSSRPAPSGTPEPTTAPRTAPPQEDQ</sequence>
<evidence type="ECO:0000313" key="4">
    <source>
        <dbReference type="Proteomes" id="UP000831467"/>
    </source>
</evidence>
<dbReference type="InterPro" id="IPR043129">
    <property type="entry name" value="ATPase_NBD"/>
</dbReference>
<dbReference type="SUPFAM" id="SSF53067">
    <property type="entry name" value="Actin-like ATPase domain"/>
    <property type="match status" value="1"/>
</dbReference>
<evidence type="ECO:0000256" key="1">
    <source>
        <dbReference type="ARBA" id="ARBA00006479"/>
    </source>
</evidence>
<organism evidence="3 4">
    <name type="scientific">Microbacterium sufflavum</name>
    <dbReference type="NCBI Taxonomy" id="2851649"/>
    <lineage>
        <taxon>Bacteria</taxon>
        <taxon>Bacillati</taxon>
        <taxon>Actinomycetota</taxon>
        <taxon>Actinomycetes</taxon>
        <taxon>Micrococcales</taxon>
        <taxon>Microbacteriaceae</taxon>
        <taxon>Microbacterium</taxon>
    </lineage>
</organism>
<dbReference type="RefSeq" id="WP_247982598.1">
    <property type="nucleotide sequence ID" value="NZ_CP078076.1"/>
</dbReference>
<dbReference type="PANTHER" id="PTHR18964">
    <property type="entry name" value="ROK (REPRESSOR, ORF, KINASE) FAMILY"/>
    <property type="match status" value="1"/>
</dbReference>
<dbReference type="Pfam" id="PF00480">
    <property type="entry name" value="ROK"/>
    <property type="match status" value="1"/>
</dbReference>
<protein>
    <submittedName>
        <fullName evidence="3">ROK family protein</fullName>
    </submittedName>
</protein>
<name>A0ABY4IGJ4_9MICO</name>